<dbReference type="CDD" id="cd00146">
    <property type="entry name" value="PKD"/>
    <property type="match status" value="2"/>
</dbReference>
<dbReference type="EMBL" id="PFBK01000002">
    <property type="protein sequence ID" value="PIR84234.1"/>
    <property type="molecule type" value="Genomic_DNA"/>
</dbReference>
<dbReference type="Proteomes" id="UP000231192">
    <property type="component" value="Unassembled WGS sequence"/>
</dbReference>
<dbReference type="InterPro" id="IPR035986">
    <property type="entry name" value="PKD_dom_sf"/>
</dbReference>
<dbReference type="PROSITE" id="PS50093">
    <property type="entry name" value="PKD"/>
    <property type="match status" value="2"/>
</dbReference>
<gene>
    <name evidence="2" type="ORF">COU18_00585</name>
</gene>
<evidence type="ECO:0000259" key="1">
    <source>
        <dbReference type="PROSITE" id="PS50093"/>
    </source>
</evidence>
<dbReference type="InterPro" id="IPR000601">
    <property type="entry name" value="PKD_dom"/>
</dbReference>
<organism evidence="2 3">
    <name type="scientific">Candidatus Kaiserbacteria bacterium CG10_big_fil_rev_8_21_14_0_10_51_14</name>
    <dbReference type="NCBI Taxonomy" id="1974610"/>
    <lineage>
        <taxon>Bacteria</taxon>
        <taxon>Candidatus Kaiseribacteriota</taxon>
    </lineage>
</organism>
<dbReference type="InterPro" id="IPR013783">
    <property type="entry name" value="Ig-like_fold"/>
</dbReference>
<dbReference type="InterPro" id="IPR002477">
    <property type="entry name" value="Peptidoglycan-bd-like"/>
</dbReference>
<proteinExistence type="predicted"/>
<protein>
    <recommendedName>
        <fullName evidence="1">PKD domain-containing protein</fullName>
    </recommendedName>
</protein>
<accession>A0A2H0UCT8</accession>
<feature type="domain" description="PKD" evidence="1">
    <location>
        <begin position="420"/>
        <end position="484"/>
    </location>
</feature>
<dbReference type="Gene3D" id="2.60.40.10">
    <property type="entry name" value="Immunoglobulins"/>
    <property type="match status" value="2"/>
</dbReference>
<dbReference type="Gene3D" id="1.10.101.10">
    <property type="entry name" value="PGBD-like superfamily/PGBD"/>
    <property type="match status" value="1"/>
</dbReference>
<name>A0A2H0UCT8_9BACT</name>
<dbReference type="AlphaFoldDB" id="A0A2H0UCT8"/>
<feature type="domain" description="PKD" evidence="1">
    <location>
        <begin position="170"/>
        <end position="246"/>
    </location>
</feature>
<dbReference type="Gene3D" id="3.30.60.30">
    <property type="match status" value="2"/>
</dbReference>
<dbReference type="Pfam" id="PF18911">
    <property type="entry name" value="PKD_4"/>
    <property type="match status" value="1"/>
</dbReference>
<dbReference type="InterPro" id="IPR036365">
    <property type="entry name" value="PGBD-like_sf"/>
</dbReference>
<dbReference type="SUPFAM" id="SSF49299">
    <property type="entry name" value="PKD domain"/>
    <property type="match status" value="2"/>
</dbReference>
<dbReference type="Pfam" id="PF00801">
    <property type="entry name" value="PKD"/>
    <property type="match status" value="1"/>
</dbReference>
<sequence>MTRHLTALFFHMRKHILGSIVIAAIFIVGAGTFAPSASALSVSEIQTQIQQLLSRIADLRAQSNVQIQSPAWSTGTTVSSSPSKHRICAVLYRNLSQGTRGDDVMSLQEFLQTEGYLSANATGYFGPLTAQAVVKWQASQGVSAVGAFGPVSRERIRIWCGGASGGPVGNIERFNASPTRGNAPLTVTFSTWLSGFRPNTIYYTIDFGDGTSERAANCYAPADACLSPGQNVHTYTQNGTYTATLNKITDPCPDDGDPNTPRCLAPIQSEVVAKAQIAVGPVACTKEYIPVCGSKPIVCITTPCNPIQQTYGNRCEMAADGATFLYEGQCRANTTDPAADPRCKAWYDGCNSCSRETPTSLATCTLRACFTQGPAYCTAYFDGTSSNKPPTISSFSGPTTLAVNASGTWAISATDPENGPLTYQVWWGDENVYAPAMNSAASTREFVQTTTFTHAYANSGTYTVTIIVRDSSGQEAKTTSTVNVGSQTIACPAMYQPVCGRPAGCANTCAPGMYCTMICQLHNPVTYSSMCHLNASGASFLYDGVCTSASGSVY</sequence>
<evidence type="ECO:0000313" key="2">
    <source>
        <dbReference type="EMBL" id="PIR84234.1"/>
    </source>
</evidence>
<dbReference type="InterPro" id="IPR036366">
    <property type="entry name" value="PGBDSf"/>
</dbReference>
<evidence type="ECO:0000313" key="3">
    <source>
        <dbReference type="Proteomes" id="UP000231192"/>
    </source>
</evidence>
<dbReference type="Pfam" id="PF01471">
    <property type="entry name" value="PG_binding_1"/>
    <property type="match status" value="1"/>
</dbReference>
<reference evidence="3" key="1">
    <citation type="submission" date="2017-09" db="EMBL/GenBank/DDBJ databases">
        <title>Depth-based differentiation of microbial function through sediment-hosted aquifers and enrichment of novel symbionts in the deep terrestrial subsurface.</title>
        <authorList>
            <person name="Probst A.J."/>
            <person name="Ladd B."/>
            <person name="Jarett J.K."/>
            <person name="Geller-Mcgrath D.E."/>
            <person name="Sieber C.M.K."/>
            <person name="Emerson J.B."/>
            <person name="Anantharaman K."/>
            <person name="Thomas B.C."/>
            <person name="Malmstrom R."/>
            <person name="Stieglmeier M."/>
            <person name="Klingl A."/>
            <person name="Woyke T."/>
            <person name="Ryan C.M."/>
            <person name="Banfield J.F."/>
        </authorList>
    </citation>
    <scope>NUCLEOTIDE SEQUENCE [LARGE SCALE GENOMIC DNA]</scope>
</reference>
<dbReference type="SUPFAM" id="SSF47090">
    <property type="entry name" value="PGBD-like"/>
    <property type="match status" value="1"/>
</dbReference>
<comment type="caution">
    <text evidence="2">The sequence shown here is derived from an EMBL/GenBank/DDBJ whole genome shotgun (WGS) entry which is preliminary data.</text>
</comment>